<gene>
    <name evidence="2" type="ORF">QQS21_011648</name>
</gene>
<dbReference type="InterPro" id="IPR000210">
    <property type="entry name" value="BTB/POZ_dom"/>
</dbReference>
<dbReference type="EMBL" id="JASWJB010000410">
    <property type="protein sequence ID" value="KAK2590668.1"/>
    <property type="molecule type" value="Genomic_DNA"/>
</dbReference>
<evidence type="ECO:0000313" key="2">
    <source>
        <dbReference type="EMBL" id="KAK2590668.1"/>
    </source>
</evidence>
<dbReference type="InterPro" id="IPR011333">
    <property type="entry name" value="SKP1/BTB/POZ_sf"/>
</dbReference>
<organism evidence="2 3">
    <name type="scientific">Conoideocrella luteorostrata</name>
    <dbReference type="NCBI Taxonomy" id="1105319"/>
    <lineage>
        <taxon>Eukaryota</taxon>
        <taxon>Fungi</taxon>
        <taxon>Dikarya</taxon>
        <taxon>Ascomycota</taxon>
        <taxon>Pezizomycotina</taxon>
        <taxon>Sordariomycetes</taxon>
        <taxon>Hypocreomycetidae</taxon>
        <taxon>Hypocreales</taxon>
        <taxon>Clavicipitaceae</taxon>
        <taxon>Conoideocrella</taxon>
    </lineage>
</organism>
<evidence type="ECO:0000259" key="1">
    <source>
        <dbReference type="PROSITE" id="PS50097"/>
    </source>
</evidence>
<feature type="domain" description="BTB" evidence="1">
    <location>
        <begin position="1"/>
        <end position="49"/>
    </location>
</feature>
<dbReference type="AlphaFoldDB" id="A0AAJ0FTI6"/>
<name>A0AAJ0FTI6_9HYPO</name>
<dbReference type="PROSITE" id="PS50097">
    <property type="entry name" value="BTB"/>
    <property type="match status" value="1"/>
</dbReference>
<accession>A0AAJ0FTI6</accession>
<proteinExistence type="predicted"/>
<dbReference type="Gene3D" id="3.30.710.10">
    <property type="entry name" value="Potassium Channel Kv1.1, Chain A"/>
    <property type="match status" value="1"/>
</dbReference>
<reference evidence="2" key="1">
    <citation type="submission" date="2023-06" db="EMBL/GenBank/DDBJ databases">
        <title>Conoideocrella luteorostrata (Hypocreales: Clavicipitaceae), a potential biocontrol fungus for elongate hemlock scale in United States Christmas tree production areas.</title>
        <authorList>
            <person name="Barrett H."/>
            <person name="Lovett B."/>
            <person name="Macias A.M."/>
            <person name="Stajich J.E."/>
            <person name="Kasson M.T."/>
        </authorList>
    </citation>
    <scope>NUCLEOTIDE SEQUENCE</scope>
    <source>
        <strain evidence="2">ARSEF 14590</strain>
    </source>
</reference>
<sequence length="450" mass="50837">MVSRLSPVFDTLLRGHQGSEGAVLSLEVSPDTFQRFYQFVYSGAYEMTCSAQEKLFSHSSEAPNPISSSSFAHPIAVRQAPYFHKSAPQAPPKRQRSINEDTEKSADVERLCISSFKKNYSIGSNSSQIRNYVGETISAIDICVGHSRMWLFAYRYSISALMNYACSQLAEELAHWTGSESNFIHTFKALVQHVYINCIVDDRSLRVLLARFAACVLVHVSALDGWAELLTEVPDFETDLGLELVRGVQNGLMQKNGLTNEQSSLLTPLVREDLWPFFISNQEQILSFWSTLVSNTSEISTAATDKDIQNVFQTVDNIISDEKRPYWEHRLAYVQLNRVLTSLKPIINYRRQHGLFRSHRGHDNSTVMLDMYVMALEGRKPRREIARNIRLGKRWSLSIAKSLFLAVAYSNRVDTIIRDFSVTHSFLESVACETLQACRKALGDGAVVSL</sequence>
<evidence type="ECO:0000313" key="3">
    <source>
        <dbReference type="Proteomes" id="UP001251528"/>
    </source>
</evidence>
<keyword evidence="3" id="KW-1185">Reference proteome</keyword>
<dbReference type="Proteomes" id="UP001251528">
    <property type="component" value="Unassembled WGS sequence"/>
</dbReference>
<protein>
    <recommendedName>
        <fullName evidence="1">BTB domain-containing protein</fullName>
    </recommendedName>
</protein>
<comment type="caution">
    <text evidence="2">The sequence shown here is derived from an EMBL/GenBank/DDBJ whole genome shotgun (WGS) entry which is preliminary data.</text>
</comment>